<feature type="zinc finger region" description="C3H1-type" evidence="4">
    <location>
        <begin position="176"/>
        <end position="196"/>
    </location>
</feature>
<feature type="compositionally biased region" description="Polar residues" evidence="5">
    <location>
        <begin position="290"/>
        <end position="305"/>
    </location>
</feature>
<dbReference type="EMBL" id="OC915386">
    <property type="protein sequence ID" value="CAD7640205.1"/>
    <property type="molecule type" value="Genomic_DNA"/>
</dbReference>
<dbReference type="PANTHER" id="PTHR23327">
    <property type="entry name" value="RING FINGER PROTEIN 127"/>
    <property type="match status" value="1"/>
</dbReference>
<proteinExistence type="predicted"/>
<dbReference type="PROSITE" id="PS00518">
    <property type="entry name" value="ZF_RING_1"/>
    <property type="match status" value="1"/>
</dbReference>
<dbReference type="OrthoDB" id="5589010at2759"/>
<evidence type="ECO:0000256" key="3">
    <source>
        <dbReference type="ARBA" id="ARBA00022833"/>
    </source>
</evidence>
<dbReference type="SMART" id="SM00356">
    <property type="entry name" value="ZnF_C3H1"/>
    <property type="match status" value="2"/>
</dbReference>
<keyword evidence="9" id="KW-1185">Reference proteome</keyword>
<feature type="compositionally biased region" description="Basic residues" evidence="5">
    <location>
        <begin position="279"/>
        <end position="289"/>
    </location>
</feature>
<dbReference type="Gene3D" id="3.30.40.10">
    <property type="entry name" value="Zinc/RING finger domain, C3HC4 (zinc finger)"/>
    <property type="match status" value="2"/>
</dbReference>
<feature type="domain" description="RING-type" evidence="6">
    <location>
        <begin position="20"/>
        <end position="58"/>
    </location>
</feature>
<dbReference type="PROSITE" id="PS50103">
    <property type="entry name" value="ZF_C3H1"/>
    <property type="match status" value="2"/>
</dbReference>
<evidence type="ECO:0000256" key="1">
    <source>
        <dbReference type="ARBA" id="ARBA00022723"/>
    </source>
</evidence>
<dbReference type="AlphaFoldDB" id="A0A7R9LEE8"/>
<gene>
    <name evidence="8" type="ORF">ONB1V03_LOCUS2439</name>
</gene>
<evidence type="ECO:0000259" key="6">
    <source>
        <dbReference type="PROSITE" id="PS50089"/>
    </source>
</evidence>
<dbReference type="SMART" id="SM00184">
    <property type="entry name" value="RING"/>
    <property type="match status" value="1"/>
</dbReference>
<evidence type="ECO:0000259" key="7">
    <source>
        <dbReference type="PROSITE" id="PS50103"/>
    </source>
</evidence>
<keyword evidence="1 4" id="KW-0479">Metal-binding</keyword>
<dbReference type="Pfam" id="PF13923">
    <property type="entry name" value="zf-C3HC4_2"/>
    <property type="match status" value="1"/>
</dbReference>
<accession>A0A7R9LEE8</accession>
<keyword evidence="3 4" id="KW-0862">Zinc</keyword>
<organism evidence="8">
    <name type="scientific">Oppiella nova</name>
    <dbReference type="NCBI Taxonomy" id="334625"/>
    <lineage>
        <taxon>Eukaryota</taxon>
        <taxon>Metazoa</taxon>
        <taxon>Ecdysozoa</taxon>
        <taxon>Arthropoda</taxon>
        <taxon>Chelicerata</taxon>
        <taxon>Arachnida</taxon>
        <taxon>Acari</taxon>
        <taxon>Acariformes</taxon>
        <taxon>Sarcoptiformes</taxon>
        <taxon>Oribatida</taxon>
        <taxon>Brachypylina</taxon>
        <taxon>Oppioidea</taxon>
        <taxon>Oppiidae</taxon>
        <taxon>Oppiella</taxon>
    </lineage>
</organism>
<keyword evidence="2 4" id="KW-0863">Zinc-finger</keyword>
<reference evidence="8" key="1">
    <citation type="submission" date="2020-11" db="EMBL/GenBank/DDBJ databases">
        <authorList>
            <person name="Tran Van P."/>
        </authorList>
    </citation>
    <scope>NUCLEOTIDE SEQUENCE</scope>
</reference>
<protein>
    <recommendedName>
        <fullName evidence="10">RING-type E3 ubiquitin transferase</fullName>
    </recommendedName>
</protein>
<dbReference type="InterPro" id="IPR017907">
    <property type="entry name" value="Znf_RING_CS"/>
</dbReference>
<feature type="region of interest" description="Disordered" evidence="5">
    <location>
        <begin position="354"/>
        <end position="379"/>
    </location>
</feature>
<evidence type="ECO:0000256" key="2">
    <source>
        <dbReference type="ARBA" id="ARBA00022771"/>
    </source>
</evidence>
<evidence type="ECO:0000256" key="5">
    <source>
        <dbReference type="SAM" id="MobiDB-lite"/>
    </source>
</evidence>
<dbReference type="EMBL" id="CAJPVJ010000561">
    <property type="protein sequence ID" value="CAG2162851.1"/>
    <property type="molecule type" value="Genomic_DNA"/>
</dbReference>
<dbReference type="SUPFAM" id="SSF57850">
    <property type="entry name" value="RING/U-box"/>
    <property type="match status" value="1"/>
</dbReference>
<feature type="compositionally biased region" description="Polar residues" evidence="5">
    <location>
        <begin position="354"/>
        <end position="372"/>
    </location>
</feature>
<dbReference type="Pfam" id="PF00642">
    <property type="entry name" value="zf-CCCH"/>
    <property type="match status" value="1"/>
</dbReference>
<evidence type="ECO:0008006" key="10">
    <source>
        <dbReference type="Google" id="ProtNLM"/>
    </source>
</evidence>
<name>A0A7R9LEE8_9ACAR</name>
<feature type="zinc finger region" description="C3H1-type" evidence="4">
    <location>
        <begin position="213"/>
        <end position="236"/>
    </location>
</feature>
<feature type="compositionally biased region" description="Low complexity" evidence="5">
    <location>
        <begin position="306"/>
        <end position="323"/>
    </location>
</feature>
<evidence type="ECO:0000256" key="4">
    <source>
        <dbReference type="PROSITE-ProRule" id="PRU00723"/>
    </source>
</evidence>
<dbReference type="InterPro" id="IPR000571">
    <property type="entry name" value="Znf_CCCH"/>
</dbReference>
<feature type="domain" description="C3H1-type" evidence="7">
    <location>
        <begin position="176"/>
        <end position="196"/>
    </location>
</feature>
<dbReference type="InterPro" id="IPR013083">
    <property type="entry name" value="Znf_RING/FYVE/PHD"/>
</dbReference>
<feature type="region of interest" description="Disordered" evidence="5">
    <location>
        <begin position="270"/>
        <end position="333"/>
    </location>
</feature>
<dbReference type="GO" id="GO:0008270">
    <property type="term" value="F:zinc ion binding"/>
    <property type="evidence" value="ECO:0007669"/>
    <property type="project" value="UniProtKB-KW"/>
</dbReference>
<evidence type="ECO:0000313" key="9">
    <source>
        <dbReference type="Proteomes" id="UP000728032"/>
    </source>
</evidence>
<dbReference type="PROSITE" id="PS50089">
    <property type="entry name" value="ZF_RING_2"/>
    <property type="match status" value="1"/>
</dbReference>
<dbReference type="Proteomes" id="UP000728032">
    <property type="component" value="Unassembled WGS sequence"/>
</dbReference>
<evidence type="ECO:0000313" key="8">
    <source>
        <dbReference type="EMBL" id="CAD7640205.1"/>
    </source>
</evidence>
<sequence length="501" mass="55657">MSKINTAKIANQSMVKQVECAVCMDVYTDPVVTECGHTFCRHCISLCMDSNPVCPQCRKDFITRKLTVNFSIKSIIETGLEFRCDYDWNGCKELLSLDQLPGHHRKCRFRYCGRCRVDVSRTGGDHKCKDLSKPAVNTNVNAVKTDQDHKGEGLSTVVGKHNRSETTGARKHIPRRCRYWPTCRKGDQCNFHHPDQCCFQYAKSGSCRFVALCCFQYAKSGSCRFGKDCKYIHPICEAGLKCSKRGCVLTHAEGTVAQKIAEDMEVQKAKPKPINERKGNRRPNNRIHTKSTAIQPKVDTTATSNVVTGPGSSGTASASVTPGPSVAQSNANDNDSDVELQLALEMSLRDSLSGNGRVNLTQPSVGAQSTARTRPVPVPRASDPAVFKCAYSRYGCPNTFIVSLARADHMEICQYNPANKPRVAGTPRLSALPVRDSNPRSPIERVLCEYAWNGCNERLYRDEMTRHMTRCLYKPPTYANHPILGRVPVKPKKTDKNCVLS</sequence>
<dbReference type="InterPro" id="IPR001841">
    <property type="entry name" value="Znf_RING"/>
</dbReference>
<feature type="domain" description="C3H1-type" evidence="7">
    <location>
        <begin position="213"/>
        <end position="236"/>
    </location>
</feature>